<dbReference type="AlphaFoldDB" id="A0A9W7F8B9"/>
<dbReference type="EMBL" id="BRXW01000074">
    <property type="protein sequence ID" value="GMI04474.1"/>
    <property type="molecule type" value="Genomic_DNA"/>
</dbReference>
<evidence type="ECO:0000313" key="1">
    <source>
        <dbReference type="EMBL" id="GMI04474.1"/>
    </source>
</evidence>
<sequence length="102" mass="11945">MTTAKREKMLGEDDVKVVDDVEIKIEFEREEGEMFERKEEDRREGERTGFEEIRMQRFLGLLMSMGYTGTASRPRQVLALVTERRKQSVNISVKLTLRSTKS</sequence>
<proteinExistence type="predicted"/>
<keyword evidence="2" id="KW-1185">Reference proteome</keyword>
<protein>
    <submittedName>
        <fullName evidence="1">Uncharacterized protein</fullName>
    </submittedName>
</protein>
<name>A0A9W7F8B9_9STRA</name>
<comment type="caution">
    <text evidence="1">The sequence shown here is derived from an EMBL/GenBank/DDBJ whole genome shotgun (WGS) entry which is preliminary data.</text>
</comment>
<organism evidence="1 2">
    <name type="scientific">Triparma laevis f. longispina</name>
    <dbReference type="NCBI Taxonomy" id="1714387"/>
    <lineage>
        <taxon>Eukaryota</taxon>
        <taxon>Sar</taxon>
        <taxon>Stramenopiles</taxon>
        <taxon>Ochrophyta</taxon>
        <taxon>Bolidophyceae</taxon>
        <taxon>Parmales</taxon>
        <taxon>Triparmaceae</taxon>
        <taxon>Triparma</taxon>
    </lineage>
</organism>
<reference evidence="2" key="1">
    <citation type="journal article" date="2023" name="Commun. Biol.">
        <title>Genome analysis of Parmales, the sister group of diatoms, reveals the evolutionary specialization of diatoms from phago-mixotrophs to photoautotrophs.</title>
        <authorList>
            <person name="Ban H."/>
            <person name="Sato S."/>
            <person name="Yoshikawa S."/>
            <person name="Yamada K."/>
            <person name="Nakamura Y."/>
            <person name="Ichinomiya M."/>
            <person name="Sato N."/>
            <person name="Blanc-Mathieu R."/>
            <person name="Endo H."/>
            <person name="Kuwata A."/>
            <person name="Ogata H."/>
        </authorList>
    </citation>
    <scope>NUCLEOTIDE SEQUENCE [LARGE SCALE GENOMIC DNA]</scope>
    <source>
        <strain evidence="2">NIES 3700</strain>
    </source>
</reference>
<gene>
    <name evidence="1" type="ORF">TrLO_g15453</name>
</gene>
<accession>A0A9W7F8B9</accession>
<dbReference type="Proteomes" id="UP001165122">
    <property type="component" value="Unassembled WGS sequence"/>
</dbReference>
<evidence type="ECO:0000313" key="2">
    <source>
        <dbReference type="Proteomes" id="UP001165122"/>
    </source>
</evidence>